<name>A0A0A7UWF6_9SPIR</name>
<dbReference type="SUPFAM" id="SSF160537">
    <property type="entry name" value="SpoVG-like"/>
    <property type="match status" value="1"/>
</dbReference>
<comment type="similarity">
    <text evidence="4">Belongs to the SpoVG family.</text>
</comment>
<dbReference type="STRING" id="1245910.OY14_03935"/>
<dbReference type="KEGG" id="bchi:OY14_03935"/>
<dbReference type="PANTHER" id="PTHR38429:SF1">
    <property type="entry name" value="SEPTATION PROTEIN SPOVG-RELATED"/>
    <property type="match status" value="1"/>
</dbReference>
<dbReference type="Proteomes" id="UP000030940">
    <property type="component" value="Chromosome"/>
</dbReference>
<sequence length="97" mass="11238">MDITDIRIKKVESKNSGSKLLAYVAVTFDNCLVLHNIRVIKGQKGVFIAMPNRRTRVGEYKDIVHPISQDFRKILQTSIFKEYVRENPADLELELDF</sequence>
<dbReference type="AlphaFoldDB" id="A0A0A7UWF6"/>
<accession>A0A0A7UWF6</accession>
<reference evidence="5 6" key="1">
    <citation type="journal article" date="2015" name="Genome Announc.">
        <title>Genome Sequence of Borrelia chilensis VA1, a South American Member of the Lyme Borreliosis Group.</title>
        <authorList>
            <person name="Huang W."/>
            <person name="Ojaimi C."/>
            <person name="Fallon J.T."/>
            <person name="Travisany D."/>
            <person name="Maass A."/>
            <person name="Ivanova L."/>
            <person name="Tomova A."/>
            <person name="Gonzalez-Acuna D."/>
            <person name="Godfrey H.P."/>
            <person name="Cabello F.C."/>
        </authorList>
    </citation>
    <scope>NUCLEOTIDE SEQUENCE [LARGE SCALE GENOMIC DNA]</scope>
    <source>
        <strain evidence="5 6">VA1</strain>
    </source>
</reference>
<dbReference type="EMBL" id="CP009910">
    <property type="protein sequence ID" value="AJA90561.1"/>
    <property type="molecule type" value="Genomic_DNA"/>
</dbReference>
<gene>
    <name evidence="4" type="primary">spoVG</name>
    <name evidence="5" type="ORF">OY14_03935</name>
</gene>
<dbReference type="NCBIfam" id="NF009749">
    <property type="entry name" value="PRK13259.1"/>
    <property type="match status" value="1"/>
</dbReference>
<evidence type="ECO:0000256" key="2">
    <source>
        <dbReference type="ARBA" id="ARBA00023210"/>
    </source>
</evidence>
<evidence type="ECO:0000313" key="6">
    <source>
        <dbReference type="Proteomes" id="UP000030940"/>
    </source>
</evidence>
<dbReference type="Gene3D" id="3.30.1120.40">
    <property type="entry name" value="Stage V sporulation protein G"/>
    <property type="match status" value="1"/>
</dbReference>
<dbReference type="HAMAP" id="MF_00819">
    <property type="entry name" value="SpoVG"/>
    <property type="match status" value="1"/>
</dbReference>
<proteinExistence type="inferred from homology"/>
<evidence type="ECO:0000256" key="4">
    <source>
        <dbReference type="HAMAP-Rule" id="MF_00819"/>
    </source>
</evidence>
<dbReference type="HOGENOM" id="CLU_103669_2_1_12"/>
<dbReference type="GO" id="GO:0000917">
    <property type="term" value="P:division septum assembly"/>
    <property type="evidence" value="ECO:0007669"/>
    <property type="project" value="UniProtKB-KW"/>
</dbReference>
<keyword evidence="6" id="KW-1185">Reference proteome</keyword>
<dbReference type="InterPro" id="IPR007170">
    <property type="entry name" value="SpoVG"/>
</dbReference>
<keyword evidence="2 4" id="KW-0717">Septation</keyword>
<keyword evidence="1 4" id="KW-0132">Cell division</keyword>
<evidence type="ECO:0000256" key="3">
    <source>
        <dbReference type="ARBA" id="ARBA00023306"/>
    </source>
</evidence>
<evidence type="ECO:0000313" key="5">
    <source>
        <dbReference type="EMBL" id="AJA90561.1"/>
    </source>
</evidence>
<comment type="function">
    <text evidence="4">Could be involved in septation.</text>
</comment>
<evidence type="ECO:0000256" key="1">
    <source>
        <dbReference type="ARBA" id="ARBA00022618"/>
    </source>
</evidence>
<organism evidence="5 6">
    <name type="scientific">Borreliella chilensis</name>
    <dbReference type="NCBI Taxonomy" id="1245910"/>
    <lineage>
        <taxon>Bacteria</taxon>
        <taxon>Pseudomonadati</taxon>
        <taxon>Spirochaetota</taxon>
        <taxon>Spirochaetia</taxon>
        <taxon>Spirochaetales</taxon>
        <taxon>Borreliaceae</taxon>
        <taxon>Borreliella</taxon>
    </lineage>
</organism>
<dbReference type="InterPro" id="IPR036751">
    <property type="entry name" value="SpoVG_sf"/>
</dbReference>
<keyword evidence="3 4" id="KW-0131">Cell cycle</keyword>
<dbReference type="GO" id="GO:0030435">
    <property type="term" value="P:sporulation resulting in formation of a cellular spore"/>
    <property type="evidence" value="ECO:0007669"/>
    <property type="project" value="InterPro"/>
</dbReference>
<protein>
    <recommendedName>
        <fullName evidence="4">Putative septation protein SpoVG</fullName>
    </recommendedName>
</protein>
<dbReference type="PANTHER" id="PTHR38429">
    <property type="entry name" value="SEPTATION PROTEIN SPOVG-RELATED"/>
    <property type="match status" value="1"/>
</dbReference>
<dbReference type="Pfam" id="PF04026">
    <property type="entry name" value="SpoVG"/>
    <property type="match status" value="1"/>
</dbReference>